<gene>
    <name evidence="3" type="ORF">G3572_11625</name>
</gene>
<evidence type="ECO:0000313" key="4">
    <source>
        <dbReference type="Proteomes" id="UP000481421"/>
    </source>
</evidence>
<dbReference type="InterPro" id="IPR043129">
    <property type="entry name" value="ATPase_NBD"/>
</dbReference>
<dbReference type="GO" id="GO:0006749">
    <property type="term" value="P:glutathione metabolic process"/>
    <property type="evidence" value="ECO:0007669"/>
    <property type="project" value="TreeGrafter"/>
</dbReference>
<dbReference type="AlphaFoldDB" id="A0A6B3RV54"/>
<dbReference type="Proteomes" id="UP000481421">
    <property type="component" value="Unassembled WGS sequence"/>
</dbReference>
<sequence>MGYFLGVDTGGTYTDAVIVDEAATRVIGKAKSLTTRNDLALGIGGAVDAALAQAGVVPQDISLVSLSTTLATNALVEGQGGRVALVFIGFDAGDEARAGLDEALRGDPILRIGGGHGHAGQELAPLDTATLEQHLRERGDQVMGFAVAARFATRNPAHEIAARDLIRRVTGRPVTCSHELSANLNGPKRALTAVLNARLIGMIDRLVAACERHLTAIGITAPLMVVRGDGALISAAMVRERPIETILSGPAASIVGARWLTGASDALVSDIGGTTTDVALLRNGLPEIDPQGARVGGFRTMVEAVAMRTTGLGGDSEVHLQTEGLTGGLRLGPRRLIPVSLLADTHGDMVHAALDRALSTEVSGEYDGRFVIPMQGAQGGLSPREATLLARITAPMPLAQALTSRLEAAALDRLVARGLVMIAGVTPSDASHALGRLAVWDAQAAEKALRLLGRRRNGAGERFAADPLALAQAIIDQLTRQTVDCLLEAAFAEDPAFAEDAPEILARHRLTRAALQGHRGVVQLTARLAVPVIGLGASAPAYYGAVGEVLGCQMILPEHAGVANAIGAVVGQVSQRATGTLTSPSEGRFAAHLPGGIQVFADQDAALDALTDALTREATDRALRAGAVDLHLTTTRDIREAEVEGRRMFIEAVVSVTAAGRPRVAHARDVQI</sequence>
<keyword evidence="4" id="KW-1185">Reference proteome</keyword>
<dbReference type="Pfam" id="PF01968">
    <property type="entry name" value="Hydantoinase_A"/>
    <property type="match status" value="1"/>
</dbReference>
<evidence type="ECO:0000259" key="1">
    <source>
        <dbReference type="Pfam" id="PF01968"/>
    </source>
</evidence>
<evidence type="ECO:0000313" key="3">
    <source>
        <dbReference type="EMBL" id="NEX46859.1"/>
    </source>
</evidence>
<dbReference type="PANTHER" id="PTHR11365">
    <property type="entry name" value="5-OXOPROLINASE RELATED"/>
    <property type="match status" value="1"/>
</dbReference>
<comment type="caution">
    <text evidence="3">The sequence shown here is derived from an EMBL/GenBank/DDBJ whole genome shotgun (WGS) entry which is preliminary data.</text>
</comment>
<dbReference type="PANTHER" id="PTHR11365:SF2">
    <property type="entry name" value="5-OXOPROLINASE"/>
    <property type="match status" value="1"/>
</dbReference>
<organism evidence="3 4">
    <name type="scientific">Pseudotabrizicola algicola</name>
    <dbReference type="NCBI Taxonomy" id="2709381"/>
    <lineage>
        <taxon>Bacteria</taxon>
        <taxon>Pseudomonadati</taxon>
        <taxon>Pseudomonadota</taxon>
        <taxon>Alphaproteobacteria</taxon>
        <taxon>Rhodobacterales</taxon>
        <taxon>Paracoccaceae</taxon>
        <taxon>Pseudotabrizicola</taxon>
    </lineage>
</organism>
<proteinExistence type="predicted"/>
<dbReference type="GO" id="GO:0017168">
    <property type="term" value="F:5-oxoprolinase (ATP-hydrolyzing) activity"/>
    <property type="evidence" value="ECO:0007669"/>
    <property type="project" value="TreeGrafter"/>
</dbReference>
<feature type="domain" description="Hydantoinase A/oxoprolinase" evidence="1">
    <location>
        <begin position="189"/>
        <end position="333"/>
    </location>
</feature>
<dbReference type="Pfam" id="PF05378">
    <property type="entry name" value="Hydant_A_N"/>
    <property type="match status" value="1"/>
</dbReference>
<dbReference type="EMBL" id="JAAIKE010000003">
    <property type="protein sequence ID" value="NEX46859.1"/>
    <property type="molecule type" value="Genomic_DNA"/>
</dbReference>
<dbReference type="SUPFAM" id="SSF53067">
    <property type="entry name" value="Actin-like ATPase domain"/>
    <property type="match status" value="1"/>
</dbReference>
<reference evidence="3 4" key="1">
    <citation type="submission" date="2020-02" db="EMBL/GenBank/DDBJ databases">
        <title>Rhodobacter algicola sp. nov., isolated from microalga culture.</title>
        <authorList>
            <person name="Park C.-Y."/>
        </authorList>
    </citation>
    <scope>NUCLEOTIDE SEQUENCE [LARGE SCALE GENOMIC DNA]</scope>
    <source>
        <strain evidence="3 4">ETT8</strain>
    </source>
</reference>
<protein>
    <submittedName>
        <fullName evidence="3">Hydantoinase/oxoprolinase family protein</fullName>
    </submittedName>
</protein>
<evidence type="ECO:0000259" key="2">
    <source>
        <dbReference type="Pfam" id="PF05378"/>
    </source>
</evidence>
<accession>A0A6B3RV54</accession>
<feature type="domain" description="Hydantoinase/oxoprolinase N-terminal" evidence="2">
    <location>
        <begin position="5"/>
        <end position="169"/>
    </location>
</feature>
<dbReference type="GO" id="GO:0005829">
    <property type="term" value="C:cytosol"/>
    <property type="evidence" value="ECO:0007669"/>
    <property type="project" value="TreeGrafter"/>
</dbReference>
<name>A0A6B3RV54_9RHOB</name>
<dbReference type="InterPro" id="IPR002821">
    <property type="entry name" value="Hydantoinase_A"/>
</dbReference>
<dbReference type="InterPro" id="IPR045079">
    <property type="entry name" value="Oxoprolinase-like"/>
</dbReference>
<dbReference type="InterPro" id="IPR008040">
    <property type="entry name" value="Hydant_A_N"/>
</dbReference>
<dbReference type="Gene3D" id="3.30.420.40">
    <property type="match status" value="1"/>
</dbReference>
<dbReference type="RefSeq" id="WP_164611950.1">
    <property type="nucleotide sequence ID" value="NZ_JAAIKE010000003.1"/>
</dbReference>